<name>A0AAP0L6W7_9MAGN</name>
<reference evidence="1 2" key="1">
    <citation type="submission" date="2024-01" db="EMBL/GenBank/DDBJ databases">
        <title>Genome assemblies of Stephania.</title>
        <authorList>
            <person name="Yang L."/>
        </authorList>
    </citation>
    <scope>NUCLEOTIDE SEQUENCE [LARGE SCALE GENOMIC DNA]</scope>
    <source>
        <strain evidence="1">YNDBR</strain>
        <tissue evidence="1">Leaf</tissue>
    </source>
</reference>
<accession>A0AAP0L6W7</accession>
<evidence type="ECO:0000313" key="2">
    <source>
        <dbReference type="Proteomes" id="UP001420932"/>
    </source>
</evidence>
<sequence>MVLVYSESKATSMADDEWGEVDEGRGLGASENWVGVFAICEPSDVVGSSDDMGYQRLWLIQGSWKRNFGLLMGFRVFVRDVK</sequence>
<dbReference type="AlphaFoldDB" id="A0AAP0L6W7"/>
<keyword evidence="2" id="KW-1185">Reference proteome</keyword>
<proteinExistence type="predicted"/>
<dbReference type="EMBL" id="JBBNAF010000002">
    <property type="protein sequence ID" value="KAK9163819.1"/>
    <property type="molecule type" value="Genomic_DNA"/>
</dbReference>
<dbReference type="Proteomes" id="UP001420932">
    <property type="component" value="Unassembled WGS sequence"/>
</dbReference>
<comment type="caution">
    <text evidence="1">The sequence shown here is derived from an EMBL/GenBank/DDBJ whole genome shotgun (WGS) entry which is preliminary data.</text>
</comment>
<protein>
    <submittedName>
        <fullName evidence="1">Uncharacterized protein</fullName>
    </submittedName>
</protein>
<organism evidence="1 2">
    <name type="scientific">Stephania yunnanensis</name>
    <dbReference type="NCBI Taxonomy" id="152371"/>
    <lineage>
        <taxon>Eukaryota</taxon>
        <taxon>Viridiplantae</taxon>
        <taxon>Streptophyta</taxon>
        <taxon>Embryophyta</taxon>
        <taxon>Tracheophyta</taxon>
        <taxon>Spermatophyta</taxon>
        <taxon>Magnoliopsida</taxon>
        <taxon>Ranunculales</taxon>
        <taxon>Menispermaceae</taxon>
        <taxon>Menispermoideae</taxon>
        <taxon>Cissampelideae</taxon>
        <taxon>Stephania</taxon>
    </lineage>
</organism>
<gene>
    <name evidence="1" type="ORF">Syun_004721</name>
</gene>
<evidence type="ECO:0000313" key="1">
    <source>
        <dbReference type="EMBL" id="KAK9163819.1"/>
    </source>
</evidence>